<evidence type="ECO:0000256" key="3">
    <source>
        <dbReference type="ARBA" id="ARBA00022475"/>
    </source>
</evidence>
<feature type="region of interest" description="Disordered" evidence="8">
    <location>
        <begin position="1"/>
        <end position="59"/>
    </location>
</feature>
<evidence type="ECO:0000256" key="5">
    <source>
        <dbReference type="ARBA" id="ARBA00022692"/>
    </source>
</evidence>
<evidence type="ECO:0000256" key="4">
    <source>
        <dbReference type="ARBA" id="ARBA00022519"/>
    </source>
</evidence>
<name>A0ABQ0C4N1_9PROT</name>
<evidence type="ECO:0008006" key="12">
    <source>
        <dbReference type="Google" id="ProtNLM"/>
    </source>
</evidence>
<evidence type="ECO:0000313" key="11">
    <source>
        <dbReference type="Proteomes" id="UP001628193"/>
    </source>
</evidence>
<comment type="similarity">
    <text evidence="2">Belongs to the UPF0283 family.</text>
</comment>
<keyword evidence="11" id="KW-1185">Reference proteome</keyword>
<comment type="caution">
    <text evidence="10">The sequence shown here is derived from an EMBL/GenBank/DDBJ whole genome shotgun (WGS) entry which is preliminary data.</text>
</comment>
<evidence type="ECO:0000256" key="7">
    <source>
        <dbReference type="ARBA" id="ARBA00023136"/>
    </source>
</evidence>
<keyword evidence="5 9" id="KW-0812">Transmembrane</keyword>
<evidence type="ECO:0000313" key="10">
    <source>
        <dbReference type="EMBL" id="GAB0055832.1"/>
    </source>
</evidence>
<dbReference type="Proteomes" id="UP001628193">
    <property type="component" value="Unassembled WGS sequence"/>
</dbReference>
<keyword evidence="3" id="KW-1003">Cell membrane</keyword>
<accession>A0ABQ0C4N1</accession>
<comment type="subcellular location">
    <subcellularLocation>
        <location evidence="1">Cell inner membrane</location>
        <topology evidence="1">Multi-pass membrane protein</topology>
    </subcellularLocation>
</comment>
<dbReference type="Pfam" id="PF05128">
    <property type="entry name" value="DUF697"/>
    <property type="match status" value="1"/>
</dbReference>
<gene>
    <name evidence="10" type="ORF">SIID45300_00129</name>
</gene>
<dbReference type="NCBIfam" id="TIGR01620">
    <property type="entry name" value="hyp_HI0043"/>
    <property type="match status" value="1"/>
</dbReference>
<dbReference type="PANTHER" id="PTHR39342">
    <property type="entry name" value="UPF0283 MEMBRANE PROTEIN YCJF"/>
    <property type="match status" value="1"/>
</dbReference>
<feature type="transmembrane region" description="Helical" evidence="9">
    <location>
        <begin position="97"/>
        <end position="120"/>
    </location>
</feature>
<proteinExistence type="inferred from homology"/>
<dbReference type="PANTHER" id="PTHR39342:SF1">
    <property type="entry name" value="UPF0283 MEMBRANE PROTEIN YCJF"/>
    <property type="match status" value="1"/>
</dbReference>
<feature type="transmembrane region" description="Helical" evidence="9">
    <location>
        <begin position="69"/>
        <end position="91"/>
    </location>
</feature>
<dbReference type="InterPro" id="IPR006507">
    <property type="entry name" value="UPF0283"/>
</dbReference>
<evidence type="ECO:0000256" key="2">
    <source>
        <dbReference type="ARBA" id="ARBA00008255"/>
    </source>
</evidence>
<dbReference type="RefSeq" id="WP_420903544.1">
    <property type="nucleotide sequence ID" value="NZ_BAAFGK010000001.1"/>
</dbReference>
<evidence type="ECO:0000256" key="1">
    <source>
        <dbReference type="ARBA" id="ARBA00004429"/>
    </source>
</evidence>
<sequence length="346" mass="37397">MRSRPTWTAPVELSPDPLIADSPRVTPTFQPPTEAEPVKEEEPGNGFSDPLPPLGESPGAAGSGRRWRWFFWSFFLLLAGILIEESVLFLVEQFRLHVGLGLFFSGLVGVLISVLISALLRELRGLKAIRAQDGQRAEAARLMAEDGFGNAQPLLRRLVDQHAERPELRDALEAFRALNQAHLGDREALTLFSQRALKPLDEAALRIIGKHAASAAFLAVLSPLALLDALLFFWRNLRMMREIAQVYGLRPGPAGTFVLMRHVAEGMLAAGSGDVLAKSAAEALGDTLTGAALAGAGQAATNALFTARVGLRCLRLCRPIPFPKADEPGLGRIRRELKAALTGPKG</sequence>
<protein>
    <recommendedName>
        <fullName evidence="12">TIGR01620 family protein</fullName>
    </recommendedName>
</protein>
<keyword evidence="7 9" id="KW-0472">Membrane</keyword>
<evidence type="ECO:0000256" key="8">
    <source>
        <dbReference type="SAM" id="MobiDB-lite"/>
    </source>
</evidence>
<feature type="transmembrane region" description="Helical" evidence="9">
    <location>
        <begin position="215"/>
        <end position="234"/>
    </location>
</feature>
<evidence type="ECO:0000256" key="9">
    <source>
        <dbReference type="SAM" id="Phobius"/>
    </source>
</evidence>
<evidence type="ECO:0000256" key="6">
    <source>
        <dbReference type="ARBA" id="ARBA00022989"/>
    </source>
</evidence>
<organism evidence="10 11">
    <name type="scientific">Candidatus Magnetaquiglobus chichijimensis</name>
    <dbReference type="NCBI Taxonomy" id="3141448"/>
    <lineage>
        <taxon>Bacteria</taxon>
        <taxon>Pseudomonadati</taxon>
        <taxon>Pseudomonadota</taxon>
        <taxon>Magnetococcia</taxon>
        <taxon>Magnetococcales</taxon>
        <taxon>Candidatus Magnetaquicoccaceae</taxon>
        <taxon>Candidatus Magnetaquiglobus</taxon>
    </lineage>
</organism>
<keyword evidence="4" id="KW-0997">Cell inner membrane</keyword>
<dbReference type="InterPro" id="IPR021147">
    <property type="entry name" value="DUF697"/>
</dbReference>
<dbReference type="EMBL" id="BAAFGK010000001">
    <property type="protein sequence ID" value="GAB0055832.1"/>
    <property type="molecule type" value="Genomic_DNA"/>
</dbReference>
<keyword evidence="6 9" id="KW-1133">Transmembrane helix</keyword>
<reference evidence="10 11" key="1">
    <citation type="submission" date="2024-09" db="EMBL/GenBank/DDBJ databases">
        <title>Draft genome sequence of Candidatus Magnetaquicoccaceae bacterium FCR-1.</title>
        <authorList>
            <person name="Shimoshige H."/>
            <person name="Shimamura S."/>
            <person name="Taoka A."/>
            <person name="Kobayashi H."/>
            <person name="Maekawa T."/>
        </authorList>
    </citation>
    <scope>NUCLEOTIDE SEQUENCE [LARGE SCALE GENOMIC DNA]</scope>
    <source>
        <strain evidence="10 11">FCR-1</strain>
    </source>
</reference>